<accession>A0A4C1X9F3</accession>
<dbReference type="AlphaFoldDB" id="A0A4C1X9F3"/>
<gene>
    <name evidence="1" type="ORF">EVAR_14990_1</name>
</gene>
<dbReference type="Proteomes" id="UP000299102">
    <property type="component" value="Unassembled WGS sequence"/>
</dbReference>
<sequence>MNRRDELIVQWSRESFNKGKQAGDSKSDSEADEVTKNNIMKHVRSRGKNDCVVFSCTGLVCSTSLEERKIFNASKGQTAREALRKRSERFPLTSKAAPDATNGEALRSRRALAWTLLDGLLVTSTARPARADATRDRHRQCGGSGQTDRFTCSAAIRPWTVDRTQTVDLPPLSLLLL</sequence>
<comment type="caution">
    <text evidence="1">The sequence shown here is derived from an EMBL/GenBank/DDBJ whole genome shotgun (WGS) entry which is preliminary data.</text>
</comment>
<evidence type="ECO:0000313" key="2">
    <source>
        <dbReference type="Proteomes" id="UP000299102"/>
    </source>
</evidence>
<proteinExistence type="predicted"/>
<reference evidence="1 2" key="1">
    <citation type="journal article" date="2019" name="Commun. Biol.">
        <title>The bagworm genome reveals a unique fibroin gene that provides high tensile strength.</title>
        <authorList>
            <person name="Kono N."/>
            <person name="Nakamura H."/>
            <person name="Ohtoshi R."/>
            <person name="Tomita M."/>
            <person name="Numata K."/>
            <person name="Arakawa K."/>
        </authorList>
    </citation>
    <scope>NUCLEOTIDE SEQUENCE [LARGE SCALE GENOMIC DNA]</scope>
</reference>
<dbReference type="EMBL" id="BGZK01000750">
    <property type="protein sequence ID" value="GBP58989.1"/>
    <property type="molecule type" value="Genomic_DNA"/>
</dbReference>
<organism evidence="1 2">
    <name type="scientific">Eumeta variegata</name>
    <name type="common">Bagworm moth</name>
    <name type="synonym">Eumeta japonica</name>
    <dbReference type="NCBI Taxonomy" id="151549"/>
    <lineage>
        <taxon>Eukaryota</taxon>
        <taxon>Metazoa</taxon>
        <taxon>Ecdysozoa</taxon>
        <taxon>Arthropoda</taxon>
        <taxon>Hexapoda</taxon>
        <taxon>Insecta</taxon>
        <taxon>Pterygota</taxon>
        <taxon>Neoptera</taxon>
        <taxon>Endopterygota</taxon>
        <taxon>Lepidoptera</taxon>
        <taxon>Glossata</taxon>
        <taxon>Ditrysia</taxon>
        <taxon>Tineoidea</taxon>
        <taxon>Psychidae</taxon>
        <taxon>Oiketicinae</taxon>
        <taxon>Eumeta</taxon>
    </lineage>
</organism>
<keyword evidence="2" id="KW-1185">Reference proteome</keyword>
<evidence type="ECO:0000313" key="1">
    <source>
        <dbReference type="EMBL" id="GBP58989.1"/>
    </source>
</evidence>
<protein>
    <submittedName>
        <fullName evidence="1">Uncharacterized protein</fullName>
    </submittedName>
</protein>
<name>A0A4C1X9F3_EUMVA</name>